<dbReference type="PANTHER" id="PTHR11215">
    <property type="entry name" value="METAL DEPENDENT HYDROLASE - RELATED"/>
    <property type="match status" value="1"/>
</dbReference>
<evidence type="ECO:0000313" key="2">
    <source>
        <dbReference type="EMBL" id="SJZ72540.1"/>
    </source>
</evidence>
<organism evidence="2 3">
    <name type="scientific">Garciella nitratireducens DSM 15102</name>
    <dbReference type="NCBI Taxonomy" id="1121911"/>
    <lineage>
        <taxon>Bacteria</taxon>
        <taxon>Bacillati</taxon>
        <taxon>Bacillota</taxon>
        <taxon>Clostridia</taxon>
        <taxon>Eubacteriales</taxon>
        <taxon>Eubacteriaceae</taxon>
        <taxon>Garciella</taxon>
    </lineage>
</organism>
<dbReference type="InterPro" id="IPR003226">
    <property type="entry name" value="MYG1_exonuclease"/>
</dbReference>
<dbReference type="RefSeq" id="WP_087678923.1">
    <property type="nucleotide sequence ID" value="NZ_FUWV01000009.1"/>
</dbReference>
<comment type="similarity">
    <text evidence="1">Belongs to the MYG1 family.</text>
</comment>
<evidence type="ECO:0000256" key="1">
    <source>
        <dbReference type="ARBA" id="ARBA00010105"/>
    </source>
</evidence>
<gene>
    <name evidence="2" type="ORF">SAMN02745973_01501</name>
</gene>
<dbReference type="AlphaFoldDB" id="A0A1T4MZL0"/>
<proteinExistence type="inferred from homology"/>
<dbReference type="EMBL" id="FUWV01000009">
    <property type="protein sequence ID" value="SJZ72540.1"/>
    <property type="molecule type" value="Genomic_DNA"/>
</dbReference>
<dbReference type="GO" id="GO:0005737">
    <property type="term" value="C:cytoplasm"/>
    <property type="evidence" value="ECO:0007669"/>
    <property type="project" value="TreeGrafter"/>
</dbReference>
<evidence type="ECO:0000313" key="3">
    <source>
        <dbReference type="Proteomes" id="UP000196365"/>
    </source>
</evidence>
<sequence>MFCFYDCKTKKNKERIKIDRKKTFKEVGTHDGRFHADEVMATAILSKIFDIKVVRTRDKKILDQLDIVYDVGGGKFDHHGAEKVYRDNGIPFAACGLIWNEFGGEVIKKENPDLTEAEIDSIFKYVDTVLVEGIDANDNGIKPEDREIIYMNISTVLSGFNPPWYLEDKEEELFFQAVEVSKQILKNTIQRKLEVIKAKDHVISAYKNRDRMKILVLDQYCPWQETLQEIDKEENVLFTVYPNQENFAIQTVKDQEGGTRKYLPKEWAGKENQDLVKVTGVEDAVFCHTGRFLAIAASLEGIMKMAEIAIHSSDRE</sequence>
<protein>
    <submittedName>
        <fullName evidence="2">Uncharacterized protein, UPF0160 family</fullName>
    </submittedName>
</protein>
<accession>A0A1T4MZL0</accession>
<dbReference type="Pfam" id="PF03690">
    <property type="entry name" value="MYG1_exonuc"/>
    <property type="match status" value="1"/>
</dbReference>
<dbReference type="PANTHER" id="PTHR11215:SF1">
    <property type="entry name" value="MYG1 EXONUCLEASE"/>
    <property type="match status" value="1"/>
</dbReference>
<dbReference type="OrthoDB" id="183622at2"/>
<name>A0A1T4MZL0_9FIRM</name>
<keyword evidence="3" id="KW-1185">Reference proteome</keyword>
<dbReference type="Proteomes" id="UP000196365">
    <property type="component" value="Unassembled WGS sequence"/>
</dbReference>
<reference evidence="2 3" key="1">
    <citation type="submission" date="2017-02" db="EMBL/GenBank/DDBJ databases">
        <authorList>
            <person name="Peterson S.W."/>
        </authorList>
    </citation>
    <scope>NUCLEOTIDE SEQUENCE [LARGE SCALE GENOMIC DNA]</scope>
    <source>
        <strain evidence="2 3">DSM 15102</strain>
    </source>
</reference>